<evidence type="ECO:0000256" key="3">
    <source>
        <dbReference type="ARBA" id="ARBA00022989"/>
    </source>
</evidence>
<dbReference type="OrthoDB" id="3437016at2759"/>
<dbReference type="OMA" id="GIENDHA"/>
<feature type="domain" description="Major facilitator superfamily (MFS) profile" evidence="7">
    <location>
        <begin position="65"/>
        <end position="218"/>
    </location>
</feature>
<dbReference type="PROSITE" id="PS50850">
    <property type="entry name" value="MFS"/>
    <property type="match status" value="1"/>
</dbReference>
<evidence type="ECO:0000259" key="7">
    <source>
        <dbReference type="PROSITE" id="PS50850"/>
    </source>
</evidence>
<dbReference type="GO" id="GO:0015174">
    <property type="term" value="F:basic amino acid transmembrane transporter activity"/>
    <property type="evidence" value="ECO:0007669"/>
    <property type="project" value="TreeGrafter"/>
</dbReference>
<dbReference type="InterPro" id="IPR011701">
    <property type="entry name" value="MFS"/>
</dbReference>
<reference evidence="9" key="1">
    <citation type="journal article" date="2016" name="Genome Announc.">
        <title>Draft genome sequences of fungus Aspergillus calidoustus.</title>
        <authorList>
            <person name="Horn F."/>
            <person name="Linde J."/>
            <person name="Mattern D.J."/>
            <person name="Walther G."/>
            <person name="Guthke R."/>
            <person name="Scherlach K."/>
            <person name="Martin K."/>
            <person name="Brakhage A.A."/>
            <person name="Petzke L."/>
            <person name="Valiante V."/>
        </authorList>
    </citation>
    <scope>NUCLEOTIDE SEQUENCE [LARGE SCALE GENOMIC DNA]</scope>
    <source>
        <strain evidence="9">SF006504</strain>
    </source>
</reference>
<feature type="transmembrane region" description="Helical" evidence="6">
    <location>
        <begin position="64"/>
        <end position="87"/>
    </location>
</feature>
<dbReference type="Proteomes" id="UP000054771">
    <property type="component" value="Unassembled WGS sequence"/>
</dbReference>
<dbReference type="STRING" id="454130.A0A0U5GU93"/>
<dbReference type="InterPro" id="IPR020846">
    <property type="entry name" value="MFS_dom"/>
</dbReference>
<feature type="transmembrane region" description="Helical" evidence="6">
    <location>
        <begin position="130"/>
        <end position="149"/>
    </location>
</feature>
<dbReference type="SUPFAM" id="SSF103473">
    <property type="entry name" value="MFS general substrate transporter"/>
    <property type="match status" value="1"/>
</dbReference>
<name>A0A0U5GU93_ASPCI</name>
<organism evidence="8 9">
    <name type="scientific">Aspergillus calidoustus</name>
    <dbReference type="NCBI Taxonomy" id="454130"/>
    <lineage>
        <taxon>Eukaryota</taxon>
        <taxon>Fungi</taxon>
        <taxon>Dikarya</taxon>
        <taxon>Ascomycota</taxon>
        <taxon>Pezizomycotina</taxon>
        <taxon>Eurotiomycetes</taxon>
        <taxon>Eurotiomycetidae</taxon>
        <taxon>Eurotiales</taxon>
        <taxon>Aspergillaceae</taxon>
        <taxon>Aspergillus</taxon>
        <taxon>Aspergillus subgen. Nidulantes</taxon>
    </lineage>
</organism>
<protein>
    <submittedName>
        <fullName evidence="8">Putative EF hand domain protein</fullName>
    </submittedName>
</protein>
<dbReference type="EMBL" id="CDMC01000006">
    <property type="protein sequence ID" value="CEN61362.1"/>
    <property type="molecule type" value="Genomic_DNA"/>
</dbReference>
<feature type="compositionally biased region" description="Polar residues" evidence="5">
    <location>
        <begin position="7"/>
        <end position="19"/>
    </location>
</feature>
<keyword evidence="2 6" id="KW-0812">Transmembrane</keyword>
<keyword evidence="3 6" id="KW-1133">Transmembrane helix</keyword>
<evidence type="ECO:0000256" key="4">
    <source>
        <dbReference type="ARBA" id="ARBA00023136"/>
    </source>
</evidence>
<feature type="region of interest" description="Disordered" evidence="5">
    <location>
        <begin position="1"/>
        <end position="52"/>
    </location>
</feature>
<proteinExistence type="predicted"/>
<dbReference type="GO" id="GO:0000329">
    <property type="term" value="C:fungal-type vacuole membrane"/>
    <property type="evidence" value="ECO:0007669"/>
    <property type="project" value="TreeGrafter"/>
</dbReference>
<dbReference type="Gene3D" id="1.20.1720.10">
    <property type="entry name" value="Multidrug resistance protein D"/>
    <property type="match status" value="1"/>
</dbReference>
<keyword evidence="9" id="KW-1185">Reference proteome</keyword>
<feature type="transmembrane region" description="Helical" evidence="6">
    <location>
        <begin position="99"/>
        <end position="118"/>
    </location>
</feature>
<evidence type="ECO:0000256" key="6">
    <source>
        <dbReference type="SAM" id="Phobius"/>
    </source>
</evidence>
<feature type="transmembrane region" description="Helical" evidence="6">
    <location>
        <begin position="155"/>
        <end position="176"/>
    </location>
</feature>
<evidence type="ECO:0000256" key="1">
    <source>
        <dbReference type="ARBA" id="ARBA00004141"/>
    </source>
</evidence>
<evidence type="ECO:0000256" key="2">
    <source>
        <dbReference type="ARBA" id="ARBA00022692"/>
    </source>
</evidence>
<evidence type="ECO:0000256" key="5">
    <source>
        <dbReference type="SAM" id="MobiDB-lite"/>
    </source>
</evidence>
<sequence>MPPGNLPSETSPLLGPQSNGHASYSSTAGGGGAQPDPALAEQGRTGQEVDAGKDSSQRALNIRYIFPAISIGVFLSAADQTIIVASYGKIGSDLKALNLTSWIATSYFLTLTSFQPLYGKLSDIFGRKACLLFAYAIFGIGCLFCGLAQNIHQLIAARVFQGIGGGGMTTVVSILLSDIIPLRDRGVWQGVINIIYATGSGIGAPLGGVLSDYIGWRW</sequence>
<keyword evidence="4 6" id="KW-0472">Membrane</keyword>
<dbReference type="PANTHER" id="PTHR23501">
    <property type="entry name" value="MAJOR FACILITATOR SUPERFAMILY"/>
    <property type="match status" value="1"/>
</dbReference>
<evidence type="ECO:0000313" key="9">
    <source>
        <dbReference type="Proteomes" id="UP000054771"/>
    </source>
</evidence>
<evidence type="ECO:0000313" key="8">
    <source>
        <dbReference type="EMBL" id="CEN61362.1"/>
    </source>
</evidence>
<dbReference type="InterPro" id="IPR036259">
    <property type="entry name" value="MFS_trans_sf"/>
</dbReference>
<dbReference type="AlphaFoldDB" id="A0A0U5GU93"/>
<accession>A0A0U5GU93</accession>
<dbReference type="Pfam" id="PF07690">
    <property type="entry name" value="MFS_1"/>
    <property type="match status" value="1"/>
</dbReference>
<comment type="subcellular location">
    <subcellularLocation>
        <location evidence="1">Membrane</location>
        <topology evidence="1">Multi-pass membrane protein</topology>
    </subcellularLocation>
</comment>
<dbReference type="PANTHER" id="PTHR23501:SF84">
    <property type="entry name" value="VACUOLAR MEMBRANE AMINO ACID UPTAKE TRANSPORTER FNX2"/>
    <property type="match status" value="1"/>
</dbReference>
<gene>
    <name evidence="8" type="ORF">ASPCAL08016</name>
</gene>